<dbReference type="AlphaFoldDB" id="A0A1M4V7B7"/>
<dbReference type="GO" id="GO:0005737">
    <property type="term" value="C:cytoplasm"/>
    <property type="evidence" value="ECO:0007669"/>
    <property type="project" value="TreeGrafter"/>
</dbReference>
<sequence length="276" mass="30248">PQPAPVAQPAPLPQHGATPQTDSVQPLYSPAVSQSAVVGARDEVVPFSNIRRRTAEHMVRSKAISAHTLVSVEVDFEGVEKVRTSLREQFRKEEGFSLTYLPFISRAALEALRTYPRLNASVGDDALIIHKDIHLAIAVDLDLDGLIAPVIHNADTKRLTGLAREIHDLAHRARTKQLSADDIARGTFTITNPGPFGTMITYPIINQPQVAILSTDGIHRKPVVVRLPDGSETIGIHSVGVLAIAFDHRVIDGAYAAAFLARMREIIETWNWAQEF</sequence>
<evidence type="ECO:0000256" key="1">
    <source>
        <dbReference type="ARBA" id="ARBA00001938"/>
    </source>
</evidence>
<dbReference type="GO" id="GO:0016407">
    <property type="term" value="F:acetyltransferase activity"/>
    <property type="evidence" value="ECO:0007669"/>
    <property type="project" value="TreeGrafter"/>
</dbReference>
<evidence type="ECO:0000313" key="6">
    <source>
        <dbReference type="EMBL" id="SHE64787.1"/>
    </source>
</evidence>
<keyword evidence="7" id="KW-1185">Reference proteome</keyword>
<gene>
    <name evidence="6" type="ORF">SAMN02745225_01217</name>
</gene>
<dbReference type="Proteomes" id="UP000184295">
    <property type="component" value="Unassembled WGS sequence"/>
</dbReference>
<dbReference type="Gene3D" id="3.30.559.10">
    <property type="entry name" value="Chloramphenicol acetyltransferase-like domain"/>
    <property type="match status" value="1"/>
</dbReference>
<accession>A0A1M4V7B7</accession>
<feature type="domain" description="2-oxoacid dehydrogenase acyltransferase catalytic" evidence="5">
    <location>
        <begin position="41"/>
        <end position="270"/>
    </location>
</feature>
<evidence type="ECO:0000256" key="4">
    <source>
        <dbReference type="SAM" id="MobiDB-lite"/>
    </source>
</evidence>
<keyword evidence="2 6" id="KW-0808">Transferase</keyword>
<dbReference type="PANTHER" id="PTHR43178">
    <property type="entry name" value="DIHYDROLIPOAMIDE ACETYLTRANSFERASE COMPONENT OF PYRUVATE DEHYDROGENASE COMPLEX"/>
    <property type="match status" value="1"/>
</dbReference>
<organism evidence="6 7">
    <name type="scientific">Ferrithrix thermotolerans DSM 19514</name>
    <dbReference type="NCBI Taxonomy" id="1121881"/>
    <lineage>
        <taxon>Bacteria</taxon>
        <taxon>Bacillati</taxon>
        <taxon>Actinomycetota</taxon>
        <taxon>Acidimicrobiia</taxon>
        <taxon>Acidimicrobiales</taxon>
        <taxon>Acidimicrobiaceae</taxon>
        <taxon>Ferrithrix</taxon>
    </lineage>
</organism>
<proteinExistence type="predicted"/>
<dbReference type="Pfam" id="PF00198">
    <property type="entry name" value="2-oxoacid_dh"/>
    <property type="match status" value="1"/>
</dbReference>
<protein>
    <submittedName>
        <fullName evidence="6">2-oxoacid dehydrogenases acyltransferase (Catalytic domain)</fullName>
    </submittedName>
</protein>
<dbReference type="OrthoDB" id="9805770at2"/>
<feature type="compositionally biased region" description="Pro residues" evidence="4">
    <location>
        <begin position="1"/>
        <end position="12"/>
    </location>
</feature>
<dbReference type="GO" id="GO:0031405">
    <property type="term" value="F:lipoic acid binding"/>
    <property type="evidence" value="ECO:0007669"/>
    <property type="project" value="TreeGrafter"/>
</dbReference>
<dbReference type="InterPro" id="IPR001078">
    <property type="entry name" value="2-oxoacid_DH_actylTfrase"/>
</dbReference>
<reference evidence="7" key="1">
    <citation type="submission" date="2016-11" db="EMBL/GenBank/DDBJ databases">
        <authorList>
            <person name="Varghese N."/>
            <person name="Submissions S."/>
        </authorList>
    </citation>
    <scope>NUCLEOTIDE SEQUENCE [LARGE SCALE GENOMIC DNA]</scope>
    <source>
        <strain evidence="7">DSM 19514</strain>
    </source>
</reference>
<name>A0A1M4V7B7_9ACTN</name>
<dbReference type="SUPFAM" id="SSF52777">
    <property type="entry name" value="CoA-dependent acyltransferases"/>
    <property type="match status" value="1"/>
</dbReference>
<keyword evidence="3 6" id="KW-0012">Acyltransferase</keyword>
<evidence type="ECO:0000259" key="5">
    <source>
        <dbReference type="Pfam" id="PF00198"/>
    </source>
</evidence>
<dbReference type="EMBL" id="FQUL01000014">
    <property type="protein sequence ID" value="SHE64787.1"/>
    <property type="molecule type" value="Genomic_DNA"/>
</dbReference>
<dbReference type="RefSeq" id="WP_143146423.1">
    <property type="nucleotide sequence ID" value="NZ_FQUL01000014.1"/>
</dbReference>
<dbReference type="PANTHER" id="PTHR43178:SF5">
    <property type="entry name" value="LIPOAMIDE ACYLTRANSFERASE COMPONENT OF BRANCHED-CHAIN ALPHA-KETO ACID DEHYDROGENASE COMPLEX, MITOCHONDRIAL"/>
    <property type="match status" value="1"/>
</dbReference>
<dbReference type="InterPro" id="IPR050743">
    <property type="entry name" value="2-oxoacid_DH_E2_comp"/>
</dbReference>
<dbReference type="STRING" id="1121881.SAMN02745225_01217"/>
<dbReference type="InterPro" id="IPR023213">
    <property type="entry name" value="CAT-like_dom_sf"/>
</dbReference>
<evidence type="ECO:0000256" key="3">
    <source>
        <dbReference type="ARBA" id="ARBA00023315"/>
    </source>
</evidence>
<feature type="region of interest" description="Disordered" evidence="4">
    <location>
        <begin position="1"/>
        <end position="25"/>
    </location>
</feature>
<evidence type="ECO:0000256" key="2">
    <source>
        <dbReference type="ARBA" id="ARBA00022679"/>
    </source>
</evidence>
<comment type="cofactor">
    <cofactor evidence="1">
        <name>(R)-lipoate</name>
        <dbReference type="ChEBI" id="CHEBI:83088"/>
    </cofactor>
</comment>
<evidence type="ECO:0000313" key="7">
    <source>
        <dbReference type="Proteomes" id="UP000184295"/>
    </source>
</evidence>
<feature type="non-terminal residue" evidence="6">
    <location>
        <position position="1"/>
    </location>
</feature>